<dbReference type="EMBL" id="CP113520">
    <property type="protein sequence ID" value="WAJ31436.1"/>
    <property type="molecule type" value="Genomic_DNA"/>
</dbReference>
<accession>A0ACD4NXD3</accession>
<organism evidence="1 2">
    <name type="scientific">Antarcticirhabdus aurantiaca</name>
    <dbReference type="NCBI Taxonomy" id="2606717"/>
    <lineage>
        <taxon>Bacteria</taxon>
        <taxon>Pseudomonadati</taxon>
        <taxon>Pseudomonadota</taxon>
        <taxon>Alphaproteobacteria</taxon>
        <taxon>Hyphomicrobiales</taxon>
        <taxon>Aurantimonadaceae</taxon>
        <taxon>Antarcticirhabdus</taxon>
    </lineage>
</organism>
<dbReference type="Proteomes" id="UP001163223">
    <property type="component" value="Chromosome"/>
</dbReference>
<gene>
    <name evidence="1" type="ORF">OXU80_11360</name>
</gene>
<evidence type="ECO:0000313" key="1">
    <source>
        <dbReference type="EMBL" id="WAJ31436.1"/>
    </source>
</evidence>
<sequence length="192" mass="21293">MKSALIASCLLLAATAAEAGSAMPTAGSTSQPVGHYEFCQRYPSECRRNPVRAVVKLTPALWAKITEINYAANVGIFPRTDEEMHGVPELWSYPTDQGDCEDYVLFKQRALEKEGVPASALLITVVKQRNGDGHAVLTIRTDQGDYVLDNLDDRVLSWDQTPYTFLKRQSDADAGRWVTIEDFRDLLVGSVR</sequence>
<name>A0ACD4NXD3_9HYPH</name>
<proteinExistence type="predicted"/>
<evidence type="ECO:0000313" key="2">
    <source>
        <dbReference type="Proteomes" id="UP001163223"/>
    </source>
</evidence>
<reference evidence="1" key="1">
    <citation type="submission" date="2022-11" db="EMBL/GenBank/DDBJ databases">
        <title>beta-Carotene-producing bacterium, Jeongeuplla avenae sp. nov., alleviates the salt stress of Arabidopsis seedlings.</title>
        <authorList>
            <person name="Jiang L."/>
            <person name="Lee J."/>
        </authorList>
    </citation>
    <scope>NUCLEOTIDE SEQUENCE</scope>
    <source>
        <strain evidence="1">DY_R2A_6</strain>
    </source>
</reference>
<protein>
    <submittedName>
        <fullName evidence="1">Transglutaminase-like cysteine peptidase</fullName>
    </submittedName>
</protein>
<keyword evidence="2" id="KW-1185">Reference proteome</keyword>